<name>A0A8K0UEI0_9AGAR</name>
<feature type="compositionally biased region" description="Low complexity" evidence="1">
    <location>
        <begin position="318"/>
        <end position="330"/>
    </location>
</feature>
<organism evidence="3 4">
    <name type="scientific">Cristinia sonorae</name>
    <dbReference type="NCBI Taxonomy" id="1940300"/>
    <lineage>
        <taxon>Eukaryota</taxon>
        <taxon>Fungi</taxon>
        <taxon>Dikarya</taxon>
        <taxon>Basidiomycota</taxon>
        <taxon>Agaricomycotina</taxon>
        <taxon>Agaricomycetes</taxon>
        <taxon>Agaricomycetidae</taxon>
        <taxon>Agaricales</taxon>
        <taxon>Pleurotineae</taxon>
        <taxon>Stephanosporaceae</taxon>
        <taxon>Cristinia</taxon>
    </lineage>
</organism>
<evidence type="ECO:0000256" key="2">
    <source>
        <dbReference type="SAM" id="Phobius"/>
    </source>
</evidence>
<comment type="caution">
    <text evidence="3">The sequence shown here is derived from an EMBL/GenBank/DDBJ whole genome shotgun (WGS) entry which is preliminary data.</text>
</comment>
<dbReference type="Proteomes" id="UP000813824">
    <property type="component" value="Unassembled WGS sequence"/>
</dbReference>
<feature type="transmembrane region" description="Helical" evidence="2">
    <location>
        <begin position="112"/>
        <end position="130"/>
    </location>
</feature>
<proteinExistence type="predicted"/>
<feature type="transmembrane region" description="Helical" evidence="2">
    <location>
        <begin position="232"/>
        <end position="251"/>
    </location>
</feature>
<feature type="transmembrane region" description="Helical" evidence="2">
    <location>
        <begin position="63"/>
        <end position="83"/>
    </location>
</feature>
<dbReference type="OrthoDB" id="3197626at2759"/>
<reference evidence="3" key="1">
    <citation type="journal article" date="2021" name="New Phytol.">
        <title>Evolutionary innovations through gain and loss of genes in the ectomycorrhizal Boletales.</title>
        <authorList>
            <person name="Wu G."/>
            <person name="Miyauchi S."/>
            <person name="Morin E."/>
            <person name="Kuo A."/>
            <person name="Drula E."/>
            <person name="Varga T."/>
            <person name="Kohler A."/>
            <person name="Feng B."/>
            <person name="Cao Y."/>
            <person name="Lipzen A."/>
            <person name="Daum C."/>
            <person name="Hundley H."/>
            <person name="Pangilinan J."/>
            <person name="Johnson J."/>
            <person name="Barry K."/>
            <person name="LaButti K."/>
            <person name="Ng V."/>
            <person name="Ahrendt S."/>
            <person name="Min B."/>
            <person name="Choi I.G."/>
            <person name="Park H."/>
            <person name="Plett J.M."/>
            <person name="Magnuson J."/>
            <person name="Spatafora J.W."/>
            <person name="Nagy L.G."/>
            <person name="Henrissat B."/>
            <person name="Grigoriev I.V."/>
            <person name="Yang Z.L."/>
            <person name="Xu J."/>
            <person name="Martin F.M."/>
        </authorList>
    </citation>
    <scope>NUCLEOTIDE SEQUENCE</scope>
    <source>
        <strain evidence="3">KKN 215</strain>
    </source>
</reference>
<keyword evidence="2" id="KW-0472">Membrane</keyword>
<keyword evidence="2" id="KW-0812">Transmembrane</keyword>
<feature type="transmembrane region" description="Helical" evidence="2">
    <location>
        <begin position="186"/>
        <end position="211"/>
    </location>
</feature>
<keyword evidence="4" id="KW-1185">Reference proteome</keyword>
<feature type="transmembrane region" description="Helical" evidence="2">
    <location>
        <begin position="142"/>
        <end position="166"/>
    </location>
</feature>
<evidence type="ECO:0000313" key="3">
    <source>
        <dbReference type="EMBL" id="KAH8077400.1"/>
    </source>
</evidence>
<dbReference type="EMBL" id="JAEVFJ010000064">
    <property type="protein sequence ID" value="KAH8077400.1"/>
    <property type="molecule type" value="Genomic_DNA"/>
</dbReference>
<evidence type="ECO:0000256" key="1">
    <source>
        <dbReference type="SAM" id="MobiDB-lite"/>
    </source>
</evidence>
<feature type="transmembrane region" description="Helical" evidence="2">
    <location>
        <begin position="25"/>
        <end position="42"/>
    </location>
</feature>
<feature type="region of interest" description="Disordered" evidence="1">
    <location>
        <begin position="308"/>
        <end position="330"/>
    </location>
</feature>
<feature type="transmembrane region" description="Helical" evidence="2">
    <location>
        <begin position="257"/>
        <end position="277"/>
    </location>
</feature>
<gene>
    <name evidence="3" type="ORF">BXZ70DRAFT_702847</name>
</gene>
<evidence type="ECO:0000313" key="4">
    <source>
        <dbReference type="Proteomes" id="UP000813824"/>
    </source>
</evidence>
<feature type="region of interest" description="Disordered" evidence="1">
    <location>
        <begin position="358"/>
        <end position="380"/>
    </location>
</feature>
<dbReference type="AlphaFoldDB" id="A0A8K0UEI0"/>
<protein>
    <submittedName>
        <fullName evidence="3">Uncharacterized protein</fullName>
    </submittedName>
</protein>
<sequence>METREPQFDAGGIYRPMSEGGPQPYIMLATSGAYLWEYFASLEFEWSFLTRRKRLTWPMIPYFVGRFVGLFAAFMIIVLFVILHADSDPTSHSCNPIRPNFNNGGCVTLYDIASFSSYSLLVFASANLAIRAMALYSLDAKIVAVLGFLILGQCITIILSVCFQGWSFLSFSGTGELERNVPGLFGVVPFLPVMAIYTAVFDIIVFAITAWKLLYPWTKRARLVDHMLKDGILYFLLVMLVNVPAAGFMQAEPLAPLNTAVHFPTAMLSLMVANRLVRRLSNFTSTTPSIYIMTQNLRFATSSPAPPADLYPVHGQRRSPASVAPPSSPLRARFAHPSSISGSFDMVAVDSNLEEVDHRSHRSIEGKPPEVTEGSCEIRA</sequence>
<keyword evidence="2" id="KW-1133">Transmembrane helix</keyword>
<accession>A0A8K0UEI0</accession>